<evidence type="ECO:0000313" key="2">
    <source>
        <dbReference type="Proteomes" id="UP000000998"/>
    </source>
</evidence>
<reference evidence="2" key="1">
    <citation type="journal article" date="2011" name="Appl. Environ. Microbiol.">
        <title>Genomic potential of Marinobacter aquaeolei, a biogeochemical 'opportunitroph'.</title>
        <authorList>
            <person name="Singer E."/>
            <person name="Webb E.A."/>
            <person name="Nelson W.C."/>
            <person name="Heidelberg J.F."/>
            <person name="Ivanova N."/>
            <person name="Pati A."/>
            <person name="Edwards K.J."/>
        </authorList>
    </citation>
    <scope>NUCLEOTIDE SEQUENCE [LARGE SCALE GENOMIC DNA]</scope>
    <source>
        <strain evidence="2">ATCC 700491 / DSM 11845 / VT8</strain>
    </source>
</reference>
<dbReference type="Proteomes" id="UP000000998">
    <property type="component" value="Plasmid pMAQU01"/>
</dbReference>
<keyword evidence="1" id="KW-0614">Plasmid</keyword>
<evidence type="ECO:0000313" key="1">
    <source>
        <dbReference type="EMBL" id="ABM21149.1"/>
    </source>
</evidence>
<organism evidence="1 2">
    <name type="scientific">Marinobacter nauticus (strain ATCC 700491 / DSM 11845 / VT8)</name>
    <name type="common">Marinobacter aquaeolei</name>
    <dbReference type="NCBI Taxonomy" id="351348"/>
    <lineage>
        <taxon>Bacteria</taxon>
        <taxon>Pseudomonadati</taxon>
        <taxon>Pseudomonadota</taxon>
        <taxon>Gammaproteobacteria</taxon>
        <taxon>Pseudomonadales</taxon>
        <taxon>Marinobacteraceae</taxon>
        <taxon>Marinobacter</taxon>
    </lineage>
</organism>
<dbReference type="HOGENOM" id="CLU_1946228_0_0_6"/>
<protein>
    <submittedName>
        <fullName evidence="1">Uncharacterized protein</fullName>
    </submittedName>
</protein>
<sequence>MQTYTDATEGYLMPFGWEWVDEEAFEAGFWSEAQPRMKEAVALPVRDVVHTVMDAWRHPDGRVMLVTDGGGLLSTGGFHVVWWLPATGSEESPRCYCVGEDQRFSDGFLRWMGSGFQGEMPERGYEYMS</sequence>
<geneLocation type="plasmid" evidence="1 2">
    <name>pMAQU01</name>
</geneLocation>
<proteinExistence type="predicted"/>
<dbReference type="OrthoDB" id="2419402at2"/>
<name>A1U830_MARN8</name>
<accession>A1U830</accession>
<dbReference type="AlphaFoldDB" id="A1U830"/>
<gene>
    <name evidence="1" type="ordered locus">Maqu_4298</name>
</gene>
<dbReference type="EMBL" id="CP000515">
    <property type="protein sequence ID" value="ABM21149.1"/>
    <property type="molecule type" value="Genomic_DNA"/>
</dbReference>
<dbReference type="KEGG" id="maq:Maqu_4298"/>
<dbReference type="RefSeq" id="WP_011783204.1">
    <property type="nucleotide sequence ID" value="NC_008738.1"/>
</dbReference>